<evidence type="ECO:0000313" key="2">
    <source>
        <dbReference type="Proteomes" id="UP000828390"/>
    </source>
</evidence>
<reference evidence="1" key="2">
    <citation type="submission" date="2020-11" db="EMBL/GenBank/DDBJ databases">
        <authorList>
            <person name="McCartney M.A."/>
            <person name="Auch B."/>
            <person name="Kono T."/>
            <person name="Mallez S."/>
            <person name="Becker A."/>
            <person name="Gohl D.M."/>
            <person name="Silverstein K.A.T."/>
            <person name="Koren S."/>
            <person name="Bechman K.B."/>
            <person name="Herman A."/>
            <person name="Abrahante J.E."/>
            <person name="Garbe J."/>
        </authorList>
    </citation>
    <scope>NUCLEOTIDE SEQUENCE</scope>
    <source>
        <strain evidence="1">Duluth1</strain>
        <tissue evidence="1">Whole animal</tissue>
    </source>
</reference>
<organism evidence="1 2">
    <name type="scientific">Dreissena polymorpha</name>
    <name type="common">Zebra mussel</name>
    <name type="synonym">Mytilus polymorpha</name>
    <dbReference type="NCBI Taxonomy" id="45954"/>
    <lineage>
        <taxon>Eukaryota</taxon>
        <taxon>Metazoa</taxon>
        <taxon>Spiralia</taxon>
        <taxon>Lophotrochozoa</taxon>
        <taxon>Mollusca</taxon>
        <taxon>Bivalvia</taxon>
        <taxon>Autobranchia</taxon>
        <taxon>Heteroconchia</taxon>
        <taxon>Euheterodonta</taxon>
        <taxon>Imparidentia</taxon>
        <taxon>Neoheterodontei</taxon>
        <taxon>Myida</taxon>
        <taxon>Dreissenoidea</taxon>
        <taxon>Dreissenidae</taxon>
        <taxon>Dreissena</taxon>
    </lineage>
</organism>
<evidence type="ECO:0000313" key="1">
    <source>
        <dbReference type="EMBL" id="KAH3690944.1"/>
    </source>
</evidence>
<name>A0A9D3XZQ6_DREPO</name>
<dbReference type="EMBL" id="JAIWYP010000049">
    <property type="protein sequence ID" value="KAH3690944.1"/>
    <property type="molecule type" value="Genomic_DNA"/>
</dbReference>
<dbReference type="AlphaFoldDB" id="A0A9D3XZQ6"/>
<comment type="caution">
    <text evidence="1">The sequence shown here is derived from an EMBL/GenBank/DDBJ whole genome shotgun (WGS) entry which is preliminary data.</text>
</comment>
<proteinExistence type="predicted"/>
<gene>
    <name evidence="1" type="ORF">DPMN_192768</name>
</gene>
<accession>A0A9D3XZQ6</accession>
<sequence>MAGGRHIIKFRFAHNIELMGGTSSELQNLTNILYSRAGIYGMEVSTKKCKSMVPSTNNTKP</sequence>
<protein>
    <submittedName>
        <fullName evidence="1">Uncharacterized protein</fullName>
    </submittedName>
</protein>
<keyword evidence="2" id="KW-1185">Reference proteome</keyword>
<reference evidence="1" key="1">
    <citation type="journal article" date="2019" name="bioRxiv">
        <title>The Genome of the Zebra Mussel, Dreissena polymorpha: A Resource for Invasive Species Research.</title>
        <authorList>
            <person name="McCartney M.A."/>
            <person name="Auch B."/>
            <person name="Kono T."/>
            <person name="Mallez S."/>
            <person name="Zhang Y."/>
            <person name="Obille A."/>
            <person name="Becker A."/>
            <person name="Abrahante J.E."/>
            <person name="Garbe J."/>
            <person name="Badalamenti J.P."/>
            <person name="Herman A."/>
            <person name="Mangelson H."/>
            <person name="Liachko I."/>
            <person name="Sullivan S."/>
            <person name="Sone E.D."/>
            <person name="Koren S."/>
            <person name="Silverstein K.A.T."/>
            <person name="Beckman K.B."/>
            <person name="Gohl D.M."/>
        </authorList>
    </citation>
    <scope>NUCLEOTIDE SEQUENCE</scope>
    <source>
        <strain evidence="1">Duluth1</strain>
        <tissue evidence="1">Whole animal</tissue>
    </source>
</reference>
<dbReference type="Proteomes" id="UP000828390">
    <property type="component" value="Unassembled WGS sequence"/>
</dbReference>